<proteinExistence type="predicted"/>
<name>A0ABR1CY33_NECAM</name>
<comment type="caution">
    <text evidence="2">The sequence shown here is derived from an EMBL/GenBank/DDBJ whole genome shotgun (WGS) entry which is preliminary data.</text>
</comment>
<feature type="compositionally biased region" description="Low complexity" evidence="1">
    <location>
        <begin position="8"/>
        <end position="18"/>
    </location>
</feature>
<evidence type="ECO:0000313" key="3">
    <source>
        <dbReference type="Proteomes" id="UP001303046"/>
    </source>
</evidence>
<gene>
    <name evidence="2" type="primary">Necator_chrIII.g11231</name>
    <name evidence="2" type="ORF">RB195_010466</name>
</gene>
<dbReference type="Proteomes" id="UP001303046">
    <property type="component" value="Unassembled WGS sequence"/>
</dbReference>
<evidence type="ECO:0000256" key="1">
    <source>
        <dbReference type="SAM" id="MobiDB-lite"/>
    </source>
</evidence>
<organism evidence="2 3">
    <name type="scientific">Necator americanus</name>
    <name type="common">Human hookworm</name>
    <dbReference type="NCBI Taxonomy" id="51031"/>
    <lineage>
        <taxon>Eukaryota</taxon>
        <taxon>Metazoa</taxon>
        <taxon>Ecdysozoa</taxon>
        <taxon>Nematoda</taxon>
        <taxon>Chromadorea</taxon>
        <taxon>Rhabditida</taxon>
        <taxon>Rhabditina</taxon>
        <taxon>Rhabditomorpha</taxon>
        <taxon>Strongyloidea</taxon>
        <taxon>Ancylostomatidae</taxon>
        <taxon>Bunostominae</taxon>
        <taxon>Necator</taxon>
    </lineage>
</organism>
<protein>
    <submittedName>
        <fullName evidence="2">Uncharacterized protein</fullName>
    </submittedName>
</protein>
<dbReference type="EMBL" id="JAVFWL010000003">
    <property type="protein sequence ID" value="KAK6743222.1"/>
    <property type="molecule type" value="Genomic_DNA"/>
</dbReference>
<feature type="compositionally biased region" description="Basic and acidic residues" evidence="1">
    <location>
        <begin position="20"/>
        <end position="32"/>
    </location>
</feature>
<feature type="region of interest" description="Disordered" evidence="1">
    <location>
        <begin position="1"/>
        <end position="32"/>
    </location>
</feature>
<keyword evidence="3" id="KW-1185">Reference proteome</keyword>
<sequence>MNPDDTVAQQQQTALTLQKEAPKDKTEIDRRDSMVRAVHLHRSSSSSHSSAGTRVLDALSKQQLRIWIALVVEFLVKIYDI</sequence>
<reference evidence="2 3" key="1">
    <citation type="submission" date="2023-08" db="EMBL/GenBank/DDBJ databases">
        <title>A Necator americanus chromosomal reference genome.</title>
        <authorList>
            <person name="Ilik V."/>
            <person name="Petrzelkova K.J."/>
            <person name="Pardy F."/>
            <person name="Fuh T."/>
            <person name="Niatou-Singa F.S."/>
            <person name="Gouil Q."/>
            <person name="Baker L."/>
            <person name="Ritchie M.E."/>
            <person name="Jex A.R."/>
            <person name="Gazzola D."/>
            <person name="Li H."/>
            <person name="Toshio Fujiwara R."/>
            <person name="Zhan B."/>
            <person name="Aroian R.V."/>
            <person name="Pafco B."/>
            <person name="Schwarz E.M."/>
        </authorList>
    </citation>
    <scope>NUCLEOTIDE SEQUENCE [LARGE SCALE GENOMIC DNA]</scope>
    <source>
        <strain evidence="2 3">Aroian</strain>
        <tissue evidence="2">Whole animal</tissue>
    </source>
</reference>
<accession>A0ABR1CY33</accession>
<evidence type="ECO:0000313" key="2">
    <source>
        <dbReference type="EMBL" id="KAK6743222.1"/>
    </source>
</evidence>